<dbReference type="InterPro" id="IPR005133">
    <property type="entry name" value="PhaG_MnhG_YufB"/>
</dbReference>
<protein>
    <submittedName>
        <fullName evidence="2">Putative monovalent cation/H+ antiporter subunit G</fullName>
    </submittedName>
</protein>
<dbReference type="GO" id="GO:0015385">
    <property type="term" value="F:sodium:proton antiporter activity"/>
    <property type="evidence" value="ECO:0007669"/>
    <property type="project" value="TreeGrafter"/>
</dbReference>
<evidence type="ECO:0000256" key="1">
    <source>
        <dbReference type="SAM" id="Phobius"/>
    </source>
</evidence>
<feature type="transmembrane region" description="Helical" evidence="1">
    <location>
        <begin position="33"/>
        <end position="52"/>
    </location>
</feature>
<organism evidence="2 3">
    <name type="scientific">Candidatus Arcanibacter lacustris</name>
    <dbReference type="NCBI Taxonomy" id="1607817"/>
    <lineage>
        <taxon>Bacteria</taxon>
        <taxon>Pseudomonadati</taxon>
        <taxon>Pseudomonadota</taxon>
        <taxon>Alphaproteobacteria</taxon>
        <taxon>Rickettsiales</taxon>
        <taxon>Candidatus Arcanibacter</taxon>
    </lineage>
</organism>
<evidence type="ECO:0000313" key="3">
    <source>
        <dbReference type="Proteomes" id="UP000033358"/>
    </source>
</evidence>
<feature type="transmembrane region" description="Helical" evidence="1">
    <location>
        <begin position="64"/>
        <end position="83"/>
    </location>
</feature>
<keyword evidence="1" id="KW-0472">Membrane</keyword>
<reference evidence="2 3" key="1">
    <citation type="submission" date="2015-02" db="EMBL/GenBank/DDBJ databases">
        <title>Single cell genomics of a rare environmental alphaproteobacterium provides unique insights into Rickettsiaceae evolution.</title>
        <authorList>
            <person name="Martijn J."/>
            <person name="Schulz F."/>
            <person name="Zaremba-Niedzwiedzka K."/>
            <person name="Viklund J."/>
            <person name="Stepanauskas R."/>
            <person name="Andersson S.G.E."/>
            <person name="Horn M."/>
            <person name="Guy L."/>
            <person name="Ettema T.J.G."/>
        </authorList>
    </citation>
    <scope>NUCLEOTIDE SEQUENCE [LARGE SCALE GENOMIC DNA]</scope>
    <source>
        <strain evidence="2 3">SCGC AAA041-L04</strain>
    </source>
</reference>
<dbReference type="Pfam" id="PF03334">
    <property type="entry name" value="PhaG_MnhG_YufB"/>
    <property type="match status" value="1"/>
</dbReference>
<sequence>MDIVGNILILLGSILILIGAFGCLKYKNFFSQLHAASVGDNGGLLLILFGLIARDGLTLFSAKIFLLIIIILLTSPTNTHLLAKLAILSGASKND</sequence>
<dbReference type="EMBL" id="JYHA01000004">
    <property type="protein sequence ID" value="KKB96893.1"/>
    <property type="molecule type" value="Genomic_DNA"/>
</dbReference>
<name>A0A0F5MPZ6_9RICK</name>
<comment type="caution">
    <text evidence="2">The sequence shown here is derived from an EMBL/GenBank/DDBJ whole genome shotgun (WGS) entry which is preliminary data.</text>
</comment>
<feature type="transmembrane region" description="Helical" evidence="1">
    <location>
        <begin position="6"/>
        <end position="26"/>
    </location>
</feature>
<dbReference type="Proteomes" id="UP000033358">
    <property type="component" value="Unassembled WGS sequence"/>
</dbReference>
<gene>
    <name evidence="2" type="ORF">SZ25_00010</name>
</gene>
<proteinExistence type="predicted"/>
<keyword evidence="3" id="KW-1185">Reference proteome</keyword>
<dbReference type="AlphaFoldDB" id="A0A0F5MPZ6"/>
<evidence type="ECO:0000313" key="2">
    <source>
        <dbReference type="EMBL" id="KKB96893.1"/>
    </source>
</evidence>
<accession>A0A0F5MPZ6</accession>
<dbReference type="PANTHER" id="PTHR34703:SF1">
    <property type="entry name" value="ANTIPORTER SUBUNIT MNHG2-RELATED"/>
    <property type="match status" value="1"/>
</dbReference>
<dbReference type="PANTHER" id="PTHR34703">
    <property type="entry name" value="ANTIPORTER SUBUNIT MNHG2-RELATED"/>
    <property type="match status" value="1"/>
</dbReference>
<keyword evidence="1" id="KW-0812">Transmembrane</keyword>
<keyword evidence="1" id="KW-1133">Transmembrane helix</keyword>